<evidence type="ECO:0000313" key="2">
    <source>
        <dbReference type="Proteomes" id="UP000238093"/>
    </source>
</evidence>
<name>A0A2K4WI08_9PSED</name>
<organism evidence="1 2">
    <name type="scientific">Pseudomonas syringae group genomosp. 3</name>
    <dbReference type="NCBI Taxonomy" id="251701"/>
    <lineage>
        <taxon>Bacteria</taxon>
        <taxon>Pseudomonadati</taxon>
        <taxon>Pseudomonadota</taxon>
        <taxon>Gammaproteobacteria</taxon>
        <taxon>Pseudomonadales</taxon>
        <taxon>Pseudomonadaceae</taxon>
        <taxon>Pseudomonas</taxon>
    </lineage>
</organism>
<dbReference type="Proteomes" id="UP000238093">
    <property type="component" value="Chromosome I"/>
</dbReference>
<evidence type="ECO:0000313" key="1">
    <source>
        <dbReference type="EMBL" id="SOS35539.1"/>
    </source>
</evidence>
<protein>
    <submittedName>
        <fullName evidence="1">Uncharacterized protein</fullName>
    </submittedName>
</protein>
<proteinExistence type="predicted"/>
<sequence>MPMTPYLVSEFAKPTITNLVRECFGYDFPDIFSKDQVDYVFAYLTCLDAKAVLLEFDYVDRDYLEDFSRYYVKRFGNDGHKCARLHFFSSQVTHQTITSILEKDVGSAQDIINLNRDYLGFMVIKPLPRTFIGKTCLKVMPNEFSEYKRKRRLAREYKVDLFGISLKIESIAFQEQDKVVAACATTAIWASMHALIWRDLRSIHSCSEITINAINHVEGSSNSFPSEQLSNKQILRSLDVEELRYHAKSTEKLQRAYFLQSVVAHINSALPLILTGEVFTPASQDELSQGSAQDTSSQPAFVLRGRHAICVVGYKVNEEEDVLYVHDDRLGPYARAKLVAMEGYALQGNRSAIKWALGLQRLKSCGGWGEPHELIVPDFSVVPCDKKARLPFPYIYETCEVIVKDLKKMAGDVSLKNLTYEISLREIASIRQEVLTHTPDMEATIGGELHKVSAQQLAEWQAEKTAFLTTSYARLQWVATFTSLRTRLFTVLIDASEIPQGNAVSAIYVNDILAGSRLLDLIKVSADPDEIEVNSGQFYQSFLRRLLKDKSTRAKHLDELYGAPRAPKNLRETEFAGGKIKLNDTLRILYEPNGEGLLEMFEKFAQGAVKNLIWAISVEGDLLIAEEHDGRGHPSITGFKPARIAGEIRRSSAAGTLYVNAESGRYSRDHINRLDLLDNAITRFERYFPGQQFEKQVVEYPIAPVSAA</sequence>
<reference evidence="2" key="1">
    <citation type="submission" date="2017-11" db="EMBL/GenBank/DDBJ databases">
        <authorList>
            <person name="Blom J."/>
        </authorList>
    </citation>
    <scope>NUCLEOTIDE SEQUENCE [LARGE SCALE GENOMIC DNA]</scope>
</reference>
<dbReference type="EMBL" id="LT963408">
    <property type="protein sequence ID" value="SOS35539.1"/>
    <property type="molecule type" value="Genomic_DNA"/>
</dbReference>
<gene>
    <name evidence="1" type="ORF">CFBP6411_04182</name>
</gene>
<dbReference type="RefSeq" id="WP_060402286.1">
    <property type="nucleotide sequence ID" value="NZ_LT963408.1"/>
</dbReference>
<dbReference type="AlphaFoldDB" id="A0A2K4WI08"/>
<accession>A0A2K4WI08</accession>